<dbReference type="RefSeq" id="WP_214235491.1">
    <property type="nucleotide sequence ID" value="NZ_JABBFR010000001.1"/>
</dbReference>
<keyword evidence="1" id="KW-0812">Transmembrane</keyword>
<dbReference type="InterPro" id="IPR027417">
    <property type="entry name" value="P-loop_NTPase"/>
</dbReference>
<feature type="domain" description="Zona occludens toxin N-terminal" evidence="2">
    <location>
        <begin position="2"/>
        <end position="150"/>
    </location>
</feature>
<dbReference type="Gene3D" id="3.40.50.300">
    <property type="entry name" value="P-loop containing nucleotide triphosphate hydrolases"/>
    <property type="match status" value="1"/>
</dbReference>
<keyword evidence="1" id="KW-1133">Transmembrane helix</keyword>
<reference evidence="3 4" key="1">
    <citation type="submission" date="2020-04" db="EMBL/GenBank/DDBJ databases">
        <title>Genome sequencing of Rosenbergiella species.</title>
        <authorList>
            <person name="Alvarez-Perez S."/>
            <person name="Lievens B."/>
        </authorList>
    </citation>
    <scope>NUCLEOTIDE SEQUENCE [LARGE SCALE GENOMIC DNA]</scope>
    <source>
        <strain evidence="3 4">S61</strain>
    </source>
</reference>
<comment type="caution">
    <text evidence="3">The sequence shown here is derived from an EMBL/GenBank/DDBJ whole genome shotgun (WGS) entry which is preliminary data.</text>
</comment>
<keyword evidence="4" id="KW-1185">Reference proteome</keyword>
<feature type="transmembrane region" description="Helical" evidence="1">
    <location>
        <begin position="254"/>
        <end position="271"/>
    </location>
</feature>
<proteinExistence type="predicted"/>
<protein>
    <recommendedName>
        <fullName evidence="2">Zona occludens toxin N-terminal domain-containing protein</fullName>
    </recommendedName>
</protein>
<gene>
    <name evidence="3" type="ORF">HH682_01355</name>
</gene>
<accession>A0ABS5SV40</accession>
<dbReference type="Pfam" id="PF05707">
    <property type="entry name" value="Zot"/>
    <property type="match status" value="1"/>
</dbReference>
<organism evidence="3 4">
    <name type="scientific">Rosenbergiella gaditana</name>
    <dbReference type="NCBI Taxonomy" id="2726987"/>
    <lineage>
        <taxon>Bacteria</taxon>
        <taxon>Pseudomonadati</taxon>
        <taxon>Pseudomonadota</taxon>
        <taxon>Gammaproteobacteria</taxon>
        <taxon>Enterobacterales</taxon>
        <taxon>Erwiniaceae</taxon>
        <taxon>Rosenbergiella</taxon>
    </lineage>
</organism>
<evidence type="ECO:0000259" key="2">
    <source>
        <dbReference type="Pfam" id="PF05707"/>
    </source>
</evidence>
<dbReference type="InterPro" id="IPR008900">
    <property type="entry name" value="Zot_N"/>
</dbReference>
<dbReference type="EMBL" id="JABBFR010000001">
    <property type="protein sequence ID" value="MBT0723107.1"/>
    <property type="molecule type" value="Genomic_DNA"/>
</dbReference>
<dbReference type="Proteomes" id="UP000790096">
    <property type="component" value="Unassembled WGS sequence"/>
</dbReference>
<sequence>MAVHVVTGKLGSGKTLVSVSRIQERLAKGCPVATNLDLKLHNMPMVGRYAKKTRVIRIPDKPSLNDLLAIGIGNTSYDESRNGLLVLDECGTWFNSRSWGDKDRQPVIDWFLHARKLGWDIIFLIQDVSIMDKQARLALAEHVVYCRRSDKLNIPIIGSLINLLSGSRFSLLKVHFGIVKYGDNVNSITVDKWIYTGKSLYSAYNTKQTFTDNYSLGAYSYLPPFITHGQFSVNRGFKYHMRLTKIYFRKSNRLILILSFLILGLGIGFWLKSEEITNQTSAIKSVRAEQARAVTPNNADDLPRLSINSFTQLGFDVSVTFIDARGMKYQYFDLIKDGYSVDIKDPCRIDIRKDRYLQTVTCQE</sequence>
<evidence type="ECO:0000313" key="3">
    <source>
        <dbReference type="EMBL" id="MBT0723107.1"/>
    </source>
</evidence>
<keyword evidence="1" id="KW-0472">Membrane</keyword>
<evidence type="ECO:0000256" key="1">
    <source>
        <dbReference type="SAM" id="Phobius"/>
    </source>
</evidence>
<evidence type="ECO:0000313" key="4">
    <source>
        <dbReference type="Proteomes" id="UP000790096"/>
    </source>
</evidence>
<name>A0ABS5SV40_9GAMM</name>